<dbReference type="InterPro" id="IPR019499">
    <property type="entry name" value="Val-tRNA_synth_tRNA-bd"/>
</dbReference>
<dbReference type="HOGENOM" id="CLU_001493_0_2_0"/>
<dbReference type="FunFam" id="1.10.287.380:FF:000001">
    <property type="entry name" value="Valine--tRNA ligase"/>
    <property type="match status" value="1"/>
</dbReference>
<dbReference type="SUPFAM" id="SSF50677">
    <property type="entry name" value="ValRS/IleRS/LeuRS editing domain"/>
    <property type="match status" value="1"/>
</dbReference>
<evidence type="ECO:0000256" key="7">
    <source>
        <dbReference type="ARBA" id="ARBA00022917"/>
    </source>
</evidence>
<dbReference type="PRINTS" id="PR00986">
    <property type="entry name" value="TRNASYNTHVAL"/>
</dbReference>
<feature type="short sequence motif" description="'HIGH' region" evidence="12">
    <location>
        <begin position="47"/>
        <end position="57"/>
    </location>
</feature>
<dbReference type="HAMAP" id="MF_02004">
    <property type="entry name" value="Val_tRNA_synth_type1"/>
    <property type="match status" value="1"/>
</dbReference>
<keyword evidence="3 12" id="KW-0963">Cytoplasm</keyword>
<reference evidence="16 17" key="1">
    <citation type="submission" date="2011-10" db="EMBL/GenBank/DDBJ databases">
        <title>The Noncontiguous Finished genome of Thermanaerovibrio velox DSM 12556.</title>
        <authorList>
            <consortium name="US DOE Joint Genome Institute (JGI-PGF)"/>
            <person name="Lucas S."/>
            <person name="Copeland A."/>
            <person name="Lapidus A."/>
            <person name="Glavina del Rio T."/>
            <person name="Dalin E."/>
            <person name="Tice H."/>
            <person name="Bruce D."/>
            <person name="Goodwin L."/>
            <person name="Pitluck S."/>
            <person name="Peters L."/>
            <person name="Mikhailova N."/>
            <person name="Teshima H."/>
            <person name="Kyrpides N."/>
            <person name="Mavromatis K."/>
            <person name="Ivanova N."/>
            <person name="Markowitz V."/>
            <person name="Cheng J.-F."/>
            <person name="Hugenholtz P."/>
            <person name="Woyke T."/>
            <person name="Wu D."/>
            <person name="Spring S."/>
            <person name="Brambilla E.-M."/>
            <person name="Klenk H.-P."/>
            <person name="Eisen J.A."/>
        </authorList>
    </citation>
    <scope>NUCLEOTIDE SEQUENCE [LARGE SCALE GENOMIC DNA]</scope>
    <source>
        <strain evidence="16 17">DSM 12556</strain>
    </source>
</reference>
<feature type="domain" description="Aminoacyl-tRNA synthetase class Ia" evidence="13">
    <location>
        <begin position="18"/>
        <end position="564"/>
    </location>
</feature>
<dbReference type="GO" id="GO:0004832">
    <property type="term" value="F:valine-tRNA ligase activity"/>
    <property type="evidence" value="ECO:0007669"/>
    <property type="project" value="UniProtKB-UniRule"/>
</dbReference>
<comment type="similarity">
    <text evidence="11 12">Belongs to the class-I aminoacyl-tRNA synthetase family. ValS type 1 subfamily.</text>
</comment>
<evidence type="ECO:0000256" key="3">
    <source>
        <dbReference type="ARBA" id="ARBA00022490"/>
    </source>
</evidence>
<evidence type="ECO:0000256" key="12">
    <source>
        <dbReference type="HAMAP-Rule" id="MF_02004"/>
    </source>
</evidence>
<dbReference type="Gene3D" id="1.10.287.380">
    <property type="entry name" value="Valyl-tRNA synthetase, C-terminal domain"/>
    <property type="match status" value="1"/>
</dbReference>
<evidence type="ECO:0000259" key="15">
    <source>
        <dbReference type="Pfam" id="PF10458"/>
    </source>
</evidence>
<protein>
    <recommendedName>
        <fullName evidence="12">Valine--tRNA ligase</fullName>
        <ecNumber evidence="12">6.1.1.9</ecNumber>
    </recommendedName>
    <alternativeName>
        <fullName evidence="12">Valyl-tRNA synthetase</fullName>
        <shortName evidence="12">ValRS</shortName>
    </alternativeName>
</protein>
<evidence type="ECO:0000313" key="17">
    <source>
        <dbReference type="Proteomes" id="UP000005730"/>
    </source>
</evidence>
<accession>H0URY9</accession>
<dbReference type="OrthoDB" id="9810365at2"/>
<feature type="domain" description="Valyl-tRNA synthetase tRNA-binding arm" evidence="15">
    <location>
        <begin position="823"/>
        <end position="887"/>
    </location>
</feature>
<comment type="function">
    <text evidence="12">Catalyzes the attachment of valine to tRNA(Val). As ValRS can inadvertently accommodate and process structurally similar amino acids such as threonine, to avoid such errors, it has a 'posttransfer' editing activity that hydrolyzes mischarged Thr-tRNA(Val) in a tRNA-dependent manner.</text>
</comment>
<evidence type="ECO:0000256" key="6">
    <source>
        <dbReference type="ARBA" id="ARBA00022840"/>
    </source>
</evidence>
<dbReference type="GO" id="GO:0002161">
    <property type="term" value="F:aminoacyl-tRNA deacylase activity"/>
    <property type="evidence" value="ECO:0007669"/>
    <property type="project" value="InterPro"/>
</dbReference>
<evidence type="ECO:0000256" key="5">
    <source>
        <dbReference type="ARBA" id="ARBA00022741"/>
    </source>
</evidence>
<dbReference type="eggNOG" id="COG0525">
    <property type="taxonomic scope" value="Bacteria"/>
</dbReference>
<dbReference type="Gene3D" id="3.40.50.620">
    <property type="entry name" value="HUPs"/>
    <property type="match status" value="2"/>
</dbReference>
<dbReference type="GO" id="GO:0006438">
    <property type="term" value="P:valyl-tRNA aminoacylation"/>
    <property type="evidence" value="ECO:0007669"/>
    <property type="project" value="UniProtKB-UniRule"/>
</dbReference>
<dbReference type="GO" id="GO:0005829">
    <property type="term" value="C:cytosol"/>
    <property type="evidence" value="ECO:0007669"/>
    <property type="project" value="TreeGrafter"/>
</dbReference>
<dbReference type="PANTHER" id="PTHR11946:SF93">
    <property type="entry name" value="VALINE--TRNA LIGASE, CHLOROPLASTIC_MITOCHONDRIAL 2"/>
    <property type="match status" value="1"/>
</dbReference>
<dbReference type="PROSITE" id="PS00178">
    <property type="entry name" value="AA_TRNA_LIGASE_I"/>
    <property type="match status" value="1"/>
</dbReference>
<dbReference type="InterPro" id="IPR002300">
    <property type="entry name" value="aa-tRNA-synth_Ia"/>
</dbReference>
<dbReference type="Gene3D" id="2.170.220.10">
    <property type="match status" value="1"/>
</dbReference>
<feature type="domain" description="Methionyl/Valyl/Leucyl/Isoleucyl-tRNA synthetase anticodon-binding" evidence="14">
    <location>
        <begin position="612"/>
        <end position="757"/>
    </location>
</feature>
<keyword evidence="6 12" id="KW-0067">ATP-binding</keyword>
<keyword evidence="4 12" id="KW-0436">Ligase</keyword>
<evidence type="ECO:0000259" key="14">
    <source>
        <dbReference type="Pfam" id="PF08264"/>
    </source>
</evidence>
<keyword evidence="9 12" id="KW-0030">Aminoacyl-tRNA synthetase</keyword>
<dbReference type="FunFam" id="3.40.50.620:FF:000032">
    <property type="entry name" value="Valine--tRNA ligase"/>
    <property type="match status" value="1"/>
</dbReference>
<dbReference type="Proteomes" id="UP000005730">
    <property type="component" value="Chromosome"/>
</dbReference>
<evidence type="ECO:0000256" key="9">
    <source>
        <dbReference type="ARBA" id="ARBA00023146"/>
    </source>
</evidence>
<dbReference type="InterPro" id="IPR002303">
    <property type="entry name" value="Valyl-tRNA_ligase"/>
</dbReference>
<dbReference type="NCBIfam" id="NF004349">
    <property type="entry name" value="PRK05729.1"/>
    <property type="match status" value="1"/>
</dbReference>
<dbReference type="Gene3D" id="3.90.740.10">
    <property type="entry name" value="Valyl/Leucyl/Isoleucyl-tRNA synthetase, editing domain"/>
    <property type="match status" value="1"/>
</dbReference>
<keyword evidence="17" id="KW-1185">Reference proteome</keyword>
<dbReference type="STRING" id="926567.TheveDRAFT_0942"/>
<dbReference type="InterPro" id="IPR014729">
    <property type="entry name" value="Rossmann-like_a/b/a_fold"/>
</dbReference>
<comment type="domain">
    <text evidence="12">ValRS has two distinct active sites: one for aminoacylation and one for editing. The misactivated threonine is translocated from the active site to the editing site.</text>
</comment>
<keyword evidence="7 12" id="KW-0648">Protein biosynthesis</keyword>
<evidence type="ECO:0000256" key="1">
    <source>
        <dbReference type="ARBA" id="ARBA00004496"/>
    </source>
</evidence>
<dbReference type="FunFam" id="3.40.50.620:FF:000098">
    <property type="entry name" value="Valine--tRNA ligase"/>
    <property type="match status" value="1"/>
</dbReference>
<comment type="subcellular location">
    <subcellularLocation>
        <location evidence="1 12">Cytoplasm</location>
    </subcellularLocation>
</comment>
<comment type="domain">
    <text evidence="12">The C-terminal coiled-coil domain is crucial for aminoacylation activity.</text>
</comment>
<keyword evidence="5 12" id="KW-0547">Nucleotide-binding</keyword>
<sequence>MREVALGKSYDPVPIEDKWYGIWLENDVFKADPDSKKPKFSIVIPPPNVTGSLHMGHALNNTLQDIVCRYKRMKGYEVLWLPGTDHAGIATQNVVERHLSSKGISRKDLGRERFVEKVWEWKEQYGSRIISQLKKLGASCDWSRERFTMDEGLSRAVRKVFVELYRKDLIYRGKYLINWCPRCRTALSDLEVEHEEKDGKLYKVAYRFADGDGALHVMTTRPETILGDVAIAVHPRDERNRPFIGRKVIVPIVGRVIPVIEDNMVDPEFGTGCVKITPAHDHNDFLVGQRHGLEAIQVIDDEGVMTDEALSFAGMDRFEARERIVKALEESGELVAVVDHRHSIGHCYRCQTVVEPYLSEQWFVRAKPLAEAGVKAVKEGQIKWVPENWLNIYYQWMENIRDWCISRQLWWGHRIPAWYCSCGEVIVDETDPSSCPKCGSSDIRQDEDVLDTWFSSALWPFSTMGWPERTKELESFYPTSLLVTGFDIIFFWVARMIMMGLEFMDQVPFRDVYIHALVRDEKGQKMSKSKGNVIDPLDIIEKYGADALRMTLAALTVQGRDICLSSNRIETYRFFLNKIWNASRFALMNLGEDAFGDGDVQLPDPKYLRLHDRWIMHRLKTVASEMGRLLDGYYFGESARLLYDFTWSEVCDWYLELAKPALRGDEGEDRKVSTQRVLLILFRDLLRMMHPFIPFVTEEIWHHFPFGKSLIMSAGWPSGDFGEAFEAENLDVSMGSMQELIRGMRNLRAEASVPPQRLLEHFVIRPREQGIKDLIMENQDLICLMAKCERLEFHGMDAPSPSKSLACVLPQVDVFLPVEGLWDIEGEIKRLSEEEKKVLADIERISAKLSNKSFVERAPSEVVEKERGALAERTARLERIRENIRSLSC</sequence>
<proteinExistence type="inferred from homology"/>
<dbReference type="Pfam" id="PF10458">
    <property type="entry name" value="Val_tRNA-synt_C"/>
    <property type="match status" value="1"/>
</dbReference>
<dbReference type="RefSeq" id="WP_006583572.1">
    <property type="nucleotide sequence ID" value="NZ_CM001377.1"/>
</dbReference>
<organism evidence="16 17">
    <name type="scientific">Thermanaerovibrio velox DSM 12556</name>
    <dbReference type="NCBI Taxonomy" id="926567"/>
    <lineage>
        <taxon>Bacteria</taxon>
        <taxon>Thermotogati</taxon>
        <taxon>Synergistota</taxon>
        <taxon>Synergistia</taxon>
        <taxon>Synergistales</taxon>
        <taxon>Synergistaceae</taxon>
        <taxon>Thermanaerovibrio</taxon>
    </lineage>
</organism>
<dbReference type="GO" id="GO:0005524">
    <property type="term" value="F:ATP binding"/>
    <property type="evidence" value="ECO:0007669"/>
    <property type="project" value="UniProtKB-UniRule"/>
</dbReference>
<comment type="catalytic activity">
    <reaction evidence="10 12">
        <text>tRNA(Val) + L-valine + ATP = L-valyl-tRNA(Val) + AMP + diphosphate</text>
        <dbReference type="Rhea" id="RHEA:10704"/>
        <dbReference type="Rhea" id="RHEA-COMP:9672"/>
        <dbReference type="Rhea" id="RHEA-COMP:9708"/>
        <dbReference type="ChEBI" id="CHEBI:30616"/>
        <dbReference type="ChEBI" id="CHEBI:33019"/>
        <dbReference type="ChEBI" id="CHEBI:57762"/>
        <dbReference type="ChEBI" id="CHEBI:78442"/>
        <dbReference type="ChEBI" id="CHEBI:78537"/>
        <dbReference type="ChEBI" id="CHEBI:456215"/>
        <dbReference type="EC" id="6.1.1.9"/>
    </reaction>
</comment>
<dbReference type="CDD" id="cd07962">
    <property type="entry name" value="Anticodon_Ia_Val"/>
    <property type="match status" value="1"/>
</dbReference>
<dbReference type="PANTHER" id="PTHR11946">
    <property type="entry name" value="VALYL-TRNA SYNTHETASES"/>
    <property type="match status" value="1"/>
</dbReference>
<evidence type="ECO:0000256" key="10">
    <source>
        <dbReference type="ARBA" id="ARBA00047552"/>
    </source>
</evidence>
<dbReference type="EMBL" id="CM001377">
    <property type="protein sequence ID" value="EHM10078.1"/>
    <property type="molecule type" value="Genomic_DNA"/>
</dbReference>
<dbReference type="InterPro" id="IPR009080">
    <property type="entry name" value="tRNAsynth_Ia_anticodon-bd"/>
</dbReference>
<dbReference type="Gene3D" id="1.10.730.10">
    <property type="entry name" value="Isoleucyl-tRNA Synthetase, Domain 1"/>
    <property type="match status" value="1"/>
</dbReference>
<dbReference type="NCBIfam" id="TIGR00422">
    <property type="entry name" value="valS"/>
    <property type="match status" value="1"/>
</dbReference>
<gene>
    <name evidence="12" type="primary">valS</name>
    <name evidence="16" type="ORF">TheveDRAFT_0942</name>
</gene>
<dbReference type="CDD" id="cd00817">
    <property type="entry name" value="ValRS_core"/>
    <property type="match status" value="1"/>
</dbReference>
<dbReference type="InterPro" id="IPR037118">
    <property type="entry name" value="Val-tRNA_synth_C_sf"/>
</dbReference>
<comment type="subunit">
    <text evidence="2 12">Monomer.</text>
</comment>
<evidence type="ECO:0000259" key="13">
    <source>
        <dbReference type="Pfam" id="PF00133"/>
    </source>
</evidence>
<dbReference type="SUPFAM" id="SSF47323">
    <property type="entry name" value="Anticodon-binding domain of a subclass of class I aminoacyl-tRNA synthetases"/>
    <property type="match status" value="1"/>
</dbReference>
<name>H0URY9_9BACT</name>
<keyword evidence="8 12" id="KW-0175">Coiled coil</keyword>
<dbReference type="Pfam" id="PF00133">
    <property type="entry name" value="tRNA-synt_1"/>
    <property type="match status" value="1"/>
</dbReference>
<evidence type="ECO:0000313" key="16">
    <source>
        <dbReference type="EMBL" id="EHM10078.1"/>
    </source>
</evidence>
<evidence type="ECO:0000256" key="11">
    <source>
        <dbReference type="ARBA" id="ARBA00060830"/>
    </source>
</evidence>
<feature type="short sequence motif" description="'KMSKS' region" evidence="12">
    <location>
        <begin position="525"/>
        <end position="529"/>
    </location>
</feature>
<evidence type="ECO:0000256" key="2">
    <source>
        <dbReference type="ARBA" id="ARBA00011245"/>
    </source>
</evidence>
<dbReference type="Pfam" id="PF08264">
    <property type="entry name" value="Anticodon_1"/>
    <property type="match status" value="1"/>
</dbReference>
<dbReference type="EC" id="6.1.1.9" evidence="12"/>
<evidence type="ECO:0000256" key="8">
    <source>
        <dbReference type="ARBA" id="ARBA00023054"/>
    </source>
</evidence>
<dbReference type="InterPro" id="IPR001412">
    <property type="entry name" value="aa-tRNA-synth_I_CS"/>
</dbReference>
<feature type="binding site" evidence="12">
    <location>
        <position position="528"/>
    </location>
    <ligand>
        <name>ATP</name>
        <dbReference type="ChEBI" id="CHEBI:30616"/>
    </ligand>
</feature>
<dbReference type="SUPFAM" id="SSF46589">
    <property type="entry name" value="tRNA-binding arm"/>
    <property type="match status" value="1"/>
</dbReference>
<dbReference type="InterPro" id="IPR009008">
    <property type="entry name" value="Val/Leu/Ile-tRNA-synth_edit"/>
</dbReference>
<dbReference type="SUPFAM" id="SSF52374">
    <property type="entry name" value="Nucleotidylyl transferase"/>
    <property type="match status" value="1"/>
</dbReference>
<dbReference type="InterPro" id="IPR010978">
    <property type="entry name" value="tRNA-bd_arm"/>
</dbReference>
<dbReference type="AlphaFoldDB" id="H0URY9"/>
<evidence type="ECO:0000256" key="4">
    <source>
        <dbReference type="ARBA" id="ARBA00022598"/>
    </source>
</evidence>
<dbReference type="InterPro" id="IPR013155">
    <property type="entry name" value="M/V/L/I-tRNA-synth_anticd-bd"/>
</dbReference>
<dbReference type="InterPro" id="IPR033705">
    <property type="entry name" value="Anticodon_Ia_Val"/>
</dbReference>
<dbReference type="FunFam" id="1.10.730.10:FF:000014">
    <property type="entry name" value="Valine--tRNA ligase"/>
    <property type="match status" value="1"/>
</dbReference>